<protein>
    <recommendedName>
        <fullName evidence="2">Anaphase-promoting complex subunit 5</fullName>
    </recommendedName>
</protein>
<keyword evidence="4" id="KW-0498">Mitosis</keyword>
<proteinExistence type="inferred from homology"/>
<dbReference type="PANTHER" id="PTHR12830">
    <property type="entry name" value="ANAPHASE-PROMOTING COMPLEX SUBUNIT 5"/>
    <property type="match status" value="1"/>
</dbReference>
<gene>
    <name evidence="8" type="ORF">CANINC_001049</name>
</gene>
<feature type="domain" description="Anaphase-promoting complex subunit 5" evidence="7">
    <location>
        <begin position="238"/>
        <end position="325"/>
    </location>
</feature>
<dbReference type="GO" id="GO:0045842">
    <property type="term" value="P:positive regulation of mitotic metaphase/anaphase transition"/>
    <property type="evidence" value="ECO:0007669"/>
    <property type="project" value="TreeGrafter"/>
</dbReference>
<dbReference type="STRING" id="52247.A0A4T0X5R2"/>
<organism evidence="8 9">
    <name type="scientific">Pichia inconspicua</name>
    <dbReference type="NCBI Taxonomy" id="52247"/>
    <lineage>
        <taxon>Eukaryota</taxon>
        <taxon>Fungi</taxon>
        <taxon>Dikarya</taxon>
        <taxon>Ascomycota</taxon>
        <taxon>Saccharomycotina</taxon>
        <taxon>Pichiomycetes</taxon>
        <taxon>Pichiales</taxon>
        <taxon>Pichiaceae</taxon>
        <taxon>Pichia</taxon>
    </lineage>
</organism>
<comment type="similarity">
    <text evidence="1">Belongs to the APC5 family.</text>
</comment>
<dbReference type="GO" id="GO:0070979">
    <property type="term" value="P:protein K11-linked ubiquitination"/>
    <property type="evidence" value="ECO:0007669"/>
    <property type="project" value="TreeGrafter"/>
</dbReference>
<dbReference type="OrthoDB" id="2504561at2759"/>
<accession>A0A4T0X5R2</accession>
<keyword evidence="9" id="KW-1185">Reference proteome</keyword>
<evidence type="ECO:0000256" key="3">
    <source>
        <dbReference type="ARBA" id="ARBA00022618"/>
    </source>
</evidence>
<dbReference type="AlphaFoldDB" id="A0A4T0X5R2"/>
<evidence type="ECO:0000256" key="1">
    <source>
        <dbReference type="ARBA" id="ARBA00007450"/>
    </source>
</evidence>
<keyword evidence="6" id="KW-0131">Cell cycle</keyword>
<evidence type="ECO:0000256" key="4">
    <source>
        <dbReference type="ARBA" id="ARBA00022776"/>
    </source>
</evidence>
<dbReference type="GO" id="GO:0031145">
    <property type="term" value="P:anaphase-promoting complex-dependent catabolic process"/>
    <property type="evidence" value="ECO:0007669"/>
    <property type="project" value="TreeGrafter"/>
</dbReference>
<name>A0A4T0X5R2_9ASCO</name>
<evidence type="ECO:0000256" key="6">
    <source>
        <dbReference type="ARBA" id="ARBA00023306"/>
    </source>
</evidence>
<sequence>MITINPDSINENTDDTNIKNDLVSIYFPSLLKLMESLEESVRTYFKNTNQNTTDVEEDIKLIKHQLLREIWCIESYDDFFSFLESLCLLIIDPKTEFSPSIFKFEHNKKPAKLLYSSSFFGSVVESIGIAALSLTFEEGLKIWKAFMFYRKESEKIWELFDGSINYEHANHSNTMILPKTYTVEASATLKLYSMIDLSCMFQTQVSKLQRTSLTISEPLQHLLNSLSHSEKGLIPSAYHVEYLNSWRNADYDASFDALHRYFDYMMSNKRQYFYHYALLALASMHGSFGSNQEALRAIDEAILVARENKDLDCLNYLLTWLLNFMISKPELFVETTNHPSRTEIINFLRSKTQETKNSMLHAITSQFEATVGLLEGSDLTGVMEDITKSMFLILNLENVNETKSRFLTICQLFSAIWARIGYPELSKLYLDTAIDVATEINYQLDLGILNIRKAYILFFEGEIDHAFALMDSIKEMLSHDFGVSKKWKICQSMLNFYACLKKCQYSECITIIERIDSVSCNFDDQDTTNELIYLKALLAFRTSNVEKGLKVLTSRLSLMKENTLLYNHFWFVRFQTLYSQAFVSYTDYPERGLSILLNAINLAHRTSFTFNLCESILCLCKLILKCDSVGSIQDVRCLLSVFLPKILQSRNLDMINTSYYLLAFVDFYEMVNSPDLSVAQDYTKSIFDNLKKATTGYQQMCDYIPLKECFELQIEVSQHLSMNELQNETLVKLNNLQSCMRA</sequence>
<dbReference type="PANTHER" id="PTHR12830:SF9">
    <property type="entry name" value="ANAPHASE-PROMOTING COMPLEX SUBUNIT 5"/>
    <property type="match status" value="1"/>
</dbReference>
<keyword evidence="5" id="KW-0833">Ubl conjugation pathway</keyword>
<dbReference type="InterPro" id="IPR037679">
    <property type="entry name" value="Apc5"/>
</dbReference>
<evidence type="ECO:0000256" key="2">
    <source>
        <dbReference type="ARBA" id="ARBA00016066"/>
    </source>
</evidence>
<evidence type="ECO:0000313" key="9">
    <source>
        <dbReference type="Proteomes" id="UP000307173"/>
    </source>
</evidence>
<evidence type="ECO:0000256" key="5">
    <source>
        <dbReference type="ARBA" id="ARBA00022786"/>
    </source>
</evidence>
<dbReference type="GO" id="GO:0051301">
    <property type="term" value="P:cell division"/>
    <property type="evidence" value="ECO:0007669"/>
    <property type="project" value="UniProtKB-KW"/>
</dbReference>
<reference evidence="8 9" key="1">
    <citation type="journal article" date="2019" name="Front. Genet.">
        <title>Whole-Genome Sequencing of the Opportunistic Yeast Pathogen Candida inconspicua Uncovers Its Hybrid Origin.</title>
        <authorList>
            <person name="Mixao V."/>
            <person name="Hansen A.P."/>
            <person name="Saus E."/>
            <person name="Boekhout T."/>
            <person name="Lass-Florl C."/>
            <person name="Gabaldon T."/>
        </authorList>
    </citation>
    <scope>NUCLEOTIDE SEQUENCE [LARGE SCALE GENOMIC DNA]</scope>
    <source>
        <strain evidence="8 9">CBS 180</strain>
    </source>
</reference>
<dbReference type="Pfam" id="PF12862">
    <property type="entry name" value="ANAPC5"/>
    <property type="match status" value="1"/>
</dbReference>
<evidence type="ECO:0000259" key="7">
    <source>
        <dbReference type="Pfam" id="PF12862"/>
    </source>
</evidence>
<evidence type="ECO:0000313" key="8">
    <source>
        <dbReference type="EMBL" id="TID30347.1"/>
    </source>
</evidence>
<keyword evidence="3" id="KW-0132">Cell division</keyword>
<dbReference type="GO" id="GO:0005680">
    <property type="term" value="C:anaphase-promoting complex"/>
    <property type="evidence" value="ECO:0007669"/>
    <property type="project" value="InterPro"/>
</dbReference>
<dbReference type="Proteomes" id="UP000307173">
    <property type="component" value="Unassembled WGS sequence"/>
</dbReference>
<dbReference type="EMBL" id="SELW01000155">
    <property type="protein sequence ID" value="TID30347.1"/>
    <property type="molecule type" value="Genomic_DNA"/>
</dbReference>
<comment type="caution">
    <text evidence="8">The sequence shown here is derived from an EMBL/GenBank/DDBJ whole genome shotgun (WGS) entry which is preliminary data.</text>
</comment>
<dbReference type="InterPro" id="IPR026000">
    <property type="entry name" value="Apc5_dom"/>
</dbReference>